<dbReference type="EMBL" id="VORO01000016">
    <property type="protein sequence ID" value="TXD88223.1"/>
    <property type="molecule type" value="Genomic_DNA"/>
</dbReference>
<accession>A0A5C6ZG90</accession>
<gene>
    <name evidence="3" type="ORF">ESY86_14085</name>
</gene>
<protein>
    <recommendedName>
        <fullName evidence="5">Thrombospondin</fullName>
    </recommendedName>
</protein>
<feature type="compositionally biased region" description="Acidic residues" evidence="1">
    <location>
        <begin position="381"/>
        <end position="400"/>
    </location>
</feature>
<feature type="signal peptide" evidence="2">
    <location>
        <begin position="1"/>
        <end position="18"/>
    </location>
</feature>
<dbReference type="OrthoDB" id="1448607at2"/>
<dbReference type="AlphaFoldDB" id="A0A5C6ZG90"/>
<evidence type="ECO:0000313" key="3">
    <source>
        <dbReference type="EMBL" id="TXD88223.1"/>
    </source>
</evidence>
<dbReference type="Pfam" id="PF19765">
    <property type="entry name" value="DUF6252"/>
    <property type="match status" value="1"/>
</dbReference>
<organism evidence="3 4">
    <name type="scientific">Subsaximicrobium wynnwilliamsii</name>
    <dbReference type="NCBI Taxonomy" id="291179"/>
    <lineage>
        <taxon>Bacteria</taxon>
        <taxon>Pseudomonadati</taxon>
        <taxon>Bacteroidota</taxon>
        <taxon>Flavobacteriia</taxon>
        <taxon>Flavobacteriales</taxon>
        <taxon>Flavobacteriaceae</taxon>
        <taxon>Subsaximicrobium</taxon>
    </lineage>
</organism>
<keyword evidence="4" id="KW-1185">Reference proteome</keyword>
<keyword evidence="2" id="KW-0732">Signal</keyword>
<comment type="caution">
    <text evidence="3">The sequence shown here is derived from an EMBL/GenBank/DDBJ whole genome shotgun (WGS) entry which is preliminary data.</text>
</comment>
<feature type="chain" id="PRO_5023115379" description="Thrombospondin" evidence="2">
    <location>
        <begin position="19"/>
        <end position="400"/>
    </location>
</feature>
<dbReference type="PROSITE" id="PS51257">
    <property type="entry name" value="PROKAR_LIPOPROTEIN"/>
    <property type="match status" value="1"/>
</dbReference>
<proteinExistence type="predicted"/>
<evidence type="ECO:0008006" key="5">
    <source>
        <dbReference type="Google" id="ProtNLM"/>
    </source>
</evidence>
<evidence type="ECO:0000313" key="4">
    <source>
        <dbReference type="Proteomes" id="UP000321578"/>
    </source>
</evidence>
<dbReference type="RefSeq" id="WP_147087232.1">
    <property type="nucleotide sequence ID" value="NZ_VORM01000015.1"/>
</dbReference>
<dbReference type="Proteomes" id="UP000321578">
    <property type="component" value="Unassembled WGS sequence"/>
</dbReference>
<evidence type="ECO:0000256" key="2">
    <source>
        <dbReference type="SAM" id="SignalP"/>
    </source>
</evidence>
<sequence length="400" mass="43119">MKKLALLFIIAISLVSCDDTEFNDPAFQGNKDYVLWRADAFSASIDDNGFLTITGSNNVETVNLRVPTVQVGTYVLGEVNAREAQVVTVDGTVYSTNNRPADSISLYPELGFVKIDEISNNTFTGTFEFLVFDESGLNSIGYNEGIFYRVPLVSGNFPTEIVTCEDTEAAVSSTKLAYFDSFSSELAYIDRETFINACQAYGVALNRKLTFCSDADGSVASDIEALNSCAFPCDFALVNRNTAEAAFNAASIGQYVDACANYEFYLQQQKEVCGDANGAIQNAIDALTCGDADADGIPDNFEDFNGNGDLLDDDLDNDGTPNYLDNDDDGDGVLTLYEAKDEDGNPADTDGDGDVNYLDNDDDGDTILTIDENADPNMDGNPEDALDSDGDGIPDYLDAE</sequence>
<name>A0A5C6ZG90_9FLAO</name>
<feature type="region of interest" description="Disordered" evidence="1">
    <location>
        <begin position="340"/>
        <end position="400"/>
    </location>
</feature>
<feature type="compositionally biased region" description="Acidic residues" evidence="1">
    <location>
        <begin position="344"/>
        <end position="365"/>
    </location>
</feature>
<reference evidence="3 4" key="1">
    <citation type="submission" date="2019-08" db="EMBL/GenBank/DDBJ databases">
        <title>Genomes of Subsaximicrobium wynnwilliamsii strains.</title>
        <authorList>
            <person name="Bowman J.P."/>
        </authorList>
    </citation>
    <scope>NUCLEOTIDE SEQUENCE [LARGE SCALE GENOMIC DNA]</scope>
    <source>
        <strain evidence="3 4">2-80-2</strain>
    </source>
</reference>
<evidence type="ECO:0000256" key="1">
    <source>
        <dbReference type="SAM" id="MobiDB-lite"/>
    </source>
</evidence>
<dbReference type="InterPro" id="IPR046219">
    <property type="entry name" value="DUF6252"/>
</dbReference>